<protein>
    <recommendedName>
        <fullName evidence="4 13">Protein disulfide-isomerase</fullName>
        <ecNumber evidence="4 13">5.3.4.1</ecNumber>
    </recommendedName>
</protein>
<dbReference type="EC" id="5.3.4.1" evidence="4 13"/>
<dbReference type="CDD" id="cd02961">
    <property type="entry name" value="PDI_a_family"/>
    <property type="match status" value="1"/>
</dbReference>
<dbReference type="InterPro" id="IPR041868">
    <property type="entry name" value="PDIA3_PDI_b"/>
</dbReference>
<organism evidence="15 16">
    <name type="scientific">Panagrellus redivivus</name>
    <name type="common">Microworm</name>
    <dbReference type="NCBI Taxonomy" id="6233"/>
    <lineage>
        <taxon>Eukaryota</taxon>
        <taxon>Metazoa</taxon>
        <taxon>Ecdysozoa</taxon>
        <taxon>Nematoda</taxon>
        <taxon>Chromadorea</taxon>
        <taxon>Rhabditida</taxon>
        <taxon>Tylenchina</taxon>
        <taxon>Panagrolaimomorpha</taxon>
        <taxon>Panagrolaimoidea</taxon>
        <taxon>Panagrolaimidae</taxon>
        <taxon>Panagrellus</taxon>
    </lineage>
</organism>
<evidence type="ECO:0000256" key="11">
    <source>
        <dbReference type="PIRSR" id="PIRSR605792-51"/>
    </source>
</evidence>
<dbReference type="NCBIfam" id="TIGR01130">
    <property type="entry name" value="ER_PDI_fam"/>
    <property type="match status" value="1"/>
</dbReference>
<dbReference type="PROSITE" id="PS00194">
    <property type="entry name" value="THIOREDOXIN_1"/>
    <property type="match status" value="2"/>
</dbReference>
<dbReference type="PRINTS" id="PR00421">
    <property type="entry name" value="THIOREDOXIN"/>
</dbReference>
<evidence type="ECO:0000256" key="8">
    <source>
        <dbReference type="ARBA" id="ARBA00023157"/>
    </source>
</evidence>
<evidence type="ECO:0000256" key="10">
    <source>
        <dbReference type="ARBA" id="ARBA00023284"/>
    </source>
</evidence>
<dbReference type="InterPro" id="IPR013766">
    <property type="entry name" value="Thioredoxin_domain"/>
</dbReference>
<dbReference type="InterPro" id="IPR017937">
    <property type="entry name" value="Thioredoxin_CS"/>
</dbReference>
<accession>A0A7E4V5V0</accession>
<dbReference type="Proteomes" id="UP000492821">
    <property type="component" value="Unassembled WGS sequence"/>
</dbReference>
<dbReference type="InterPro" id="IPR036249">
    <property type="entry name" value="Thioredoxin-like_sf"/>
</dbReference>
<dbReference type="PANTHER" id="PTHR18929">
    <property type="entry name" value="PROTEIN DISULFIDE ISOMERASE"/>
    <property type="match status" value="1"/>
</dbReference>
<keyword evidence="10 11" id="KW-0676">Redox-active center</keyword>
<evidence type="ECO:0000256" key="1">
    <source>
        <dbReference type="ARBA" id="ARBA00001182"/>
    </source>
</evidence>
<dbReference type="CDD" id="cd03069">
    <property type="entry name" value="PDI_b_ERp57"/>
    <property type="match status" value="1"/>
</dbReference>
<evidence type="ECO:0000313" key="16">
    <source>
        <dbReference type="WBParaSite" id="Pan_g16621.t1"/>
    </source>
</evidence>
<dbReference type="FunFam" id="3.40.30.10:FF:000045">
    <property type="entry name" value="Disulfide-isomerase A3"/>
    <property type="match status" value="1"/>
</dbReference>
<feature type="disulfide bond" description="Redox-active" evidence="11">
    <location>
        <begin position="493"/>
        <end position="496"/>
    </location>
</feature>
<keyword evidence="9 13" id="KW-0413">Isomerase</keyword>
<comment type="subcellular location">
    <subcellularLocation>
        <location evidence="2">Endoplasmic reticulum lumen</location>
    </subcellularLocation>
</comment>
<dbReference type="AlphaFoldDB" id="A0A7E4V5V0"/>
<evidence type="ECO:0000313" key="15">
    <source>
        <dbReference type="Proteomes" id="UP000492821"/>
    </source>
</evidence>
<dbReference type="GO" id="GO:0003756">
    <property type="term" value="F:protein disulfide isomerase activity"/>
    <property type="evidence" value="ECO:0007669"/>
    <property type="project" value="UniProtKB-EC"/>
</dbReference>
<proteinExistence type="inferred from homology"/>
<dbReference type="FunFam" id="3.40.30.10:FF:000077">
    <property type="entry name" value="Protein disulfide-isomerase"/>
    <property type="match status" value="1"/>
</dbReference>
<evidence type="ECO:0000256" key="13">
    <source>
        <dbReference type="RuleBase" id="RU361130"/>
    </source>
</evidence>
<evidence type="ECO:0000256" key="7">
    <source>
        <dbReference type="ARBA" id="ARBA00022824"/>
    </source>
</evidence>
<dbReference type="Pfam" id="PF00085">
    <property type="entry name" value="Thioredoxin"/>
    <property type="match status" value="2"/>
</dbReference>
<dbReference type="SUPFAM" id="SSF52833">
    <property type="entry name" value="Thioredoxin-like"/>
    <property type="match status" value="4"/>
</dbReference>
<feature type="domain" description="Thioredoxin" evidence="14">
    <location>
        <begin position="444"/>
        <end position="571"/>
    </location>
</feature>
<dbReference type="GO" id="GO:0006457">
    <property type="term" value="P:protein folding"/>
    <property type="evidence" value="ECO:0007669"/>
    <property type="project" value="TreeGrafter"/>
</dbReference>
<dbReference type="NCBIfam" id="TIGR01126">
    <property type="entry name" value="pdi_dom"/>
    <property type="match status" value="2"/>
</dbReference>
<name>A0A7E4V5V0_PANRE</name>
<dbReference type="FunFam" id="3.40.30.10:FF:000017">
    <property type="entry name" value="Protein disulfide-isomerase A4"/>
    <property type="match status" value="1"/>
</dbReference>
<sequence>MLNGIVIGQCWTLVEDFLTGAPPVKCVIGLRDVDIVGHAVGVVEVVYLASTRATDKPSYLNPTLHSPSSTFEKCLRDGVEKPREGWKTRSRRLAGSNLPIADMNCLFVAACAALLCLGAASDVIELGDSNFDTEIARHEIALAEFYAPWCGHCKRLAPEYEKAATKLKTNDPPISLIKVDCTVEKATCDKFGVSGFPTLKIFRNGEMSSDYEGPREADGIVKFLRGQAGPSAKDLTSVADFDKFINNEDISVIGFFEGESKLKDSFLKVADTERDRFRFAYSSNPEVLKKVGYTDDIVVYQPKQLKNKFDPEEFKYDGNYDTDKIKHFLVEETTGLAGIRTNGNSFQFTKRPLVVVYYNVDYVKDPKGSQYWRNRVLKVAQEYKRKYFFAVSNKEEFATEIEQFGLSDRKDSDKPLVGAFTADGKFALNKEFSVDNLKQFVEDLIAGKLEPFLKSEPIPTEQGDLKTVVAKNYKELVADADKDILLEFYAPWCGHCKSLAPKLEELATKLAKEDVVIAKFDATANDVPPQYNVRGFPTLYWIPKNAKSEPIAYNGGREVKDFIKYIAAHATDGLKGYTKDGKKKKSEL</sequence>
<dbReference type="WBParaSite" id="Pan_g16621.t1">
    <property type="protein sequence ID" value="Pan_g16621.t1"/>
    <property type="gene ID" value="Pan_g16621"/>
</dbReference>
<comment type="catalytic activity">
    <reaction evidence="1 13">
        <text>Catalyzes the rearrangement of -S-S- bonds in proteins.</text>
        <dbReference type="EC" id="5.3.4.1"/>
    </reaction>
</comment>
<reference evidence="15" key="1">
    <citation type="journal article" date="2013" name="Genetics">
        <title>The draft genome and transcriptome of Panagrellus redivivus are shaped by the harsh demands of a free-living lifestyle.</title>
        <authorList>
            <person name="Srinivasan J."/>
            <person name="Dillman A.R."/>
            <person name="Macchietto M.G."/>
            <person name="Heikkinen L."/>
            <person name="Lakso M."/>
            <person name="Fracchia K.M."/>
            <person name="Antoshechkin I."/>
            <person name="Mortazavi A."/>
            <person name="Wong G."/>
            <person name="Sternberg P.W."/>
        </authorList>
    </citation>
    <scope>NUCLEOTIDE SEQUENCE [LARGE SCALE GENOMIC DNA]</scope>
    <source>
        <strain evidence="15">MT8872</strain>
    </source>
</reference>
<feature type="domain" description="Thioredoxin" evidence="14">
    <location>
        <begin position="115"/>
        <end position="229"/>
    </location>
</feature>
<evidence type="ECO:0000256" key="12">
    <source>
        <dbReference type="RuleBase" id="RU004208"/>
    </source>
</evidence>
<dbReference type="CDD" id="cd03073">
    <property type="entry name" value="PDI_b'_ERp72_ERp57"/>
    <property type="match status" value="1"/>
</dbReference>
<comment type="similarity">
    <text evidence="3 12">Belongs to the protein disulfide isomerase family.</text>
</comment>
<feature type="disulfide bond" description="Redox-active" evidence="11">
    <location>
        <begin position="150"/>
        <end position="153"/>
    </location>
</feature>
<dbReference type="GO" id="GO:0005788">
    <property type="term" value="C:endoplasmic reticulum lumen"/>
    <property type="evidence" value="ECO:0007669"/>
    <property type="project" value="UniProtKB-SubCell"/>
</dbReference>
<evidence type="ECO:0000256" key="3">
    <source>
        <dbReference type="ARBA" id="ARBA00006347"/>
    </source>
</evidence>
<keyword evidence="6" id="KW-0677">Repeat</keyword>
<evidence type="ECO:0000259" key="14">
    <source>
        <dbReference type="PROSITE" id="PS51352"/>
    </source>
</evidence>
<dbReference type="GO" id="GO:0034976">
    <property type="term" value="P:response to endoplasmic reticulum stress"/>
    <property type="evidence" value="ECO:0007669"/>
    <property type="project" value="TreeGrafter"/>
</dbReference>
<dbReference type="Gene3D" id="3.40.30.10">
    <property type="entry name" value="Glutaredoxin"/>
    <property type="match status" value="4"/>
</dbReference>
<dbReference type="InterPro" id="IPR005788">
    <property type="entry name" value="PDI_thioredoxin-like_dom"/>
</dbReference>
<evidence type="ECO:0000256" key="2">
    <source>
        <dbReference type="ARBA" id="ARBA00004319"/>
    </source>
</evidence>
<dbReference type="Pfam" id="PF13848">
    <property type="entry name" value="Thioredoxin_6"/>
    <property type="match status" value="1"/>
</dbReference>
<keyword evidence="8 11" id="KW-1015">Disulfide bond</keyword>
<keyword evidence="5" id="KW-0732">Signal</keyword>
<evidence type="ECO:0000256" key="4">
    <source>
        <dbReference type="ARBA" id="ARBA00012723"/>
    </source>
</evidence>
<evidence type="ECO:0000256" key="5">
    <source>
        <dbReference type="ARBA" id="ARBA00022729"/>
    </source>
</evidence>
<dbReference type="InterPro" id="IPR005792">
    <property type="entry name" value="Prot_disulphide_isomerase"/>
</dbReference>
<dbReference type="CDD" id="cd02995">
    <property type="entry name" value="PDI_a_PDI_a'_C"/>
    <property type="match status" value="1"/>
</dbReference>
<dbReference type="PROSITE" id="PS51352">
    <property type="entry name" value="THIOREDOXIN_2"/>
    <property type="match status" value="2"/>
</dbReference>
<keyword evidence="7" id="KW-0256">Endoplasmic reticulum</keyword>
<dbReference type="FunFam" id="3.40.30.10:FF:000303">
    <property type="entry name" value="Protein disulfide-isomerase"/>
    <property type="match status" value="1"/>
</dbReference>
<evidence type="ECO:0000256" key="6">
    <source>
        <dbReference type="ARBA" id="ARBA00022737"/>
    </source>
</evidence>
<reference evidence="16" key="2">
    <citation type="submission" date="2020-10" db="UniProtKB">
        <authorList>
            <consortium name="WormBaseParasite"/>
        </authorList>
    </citation>
    <scope>IDENTIFICATION</scope>
</reference>
<evidence type="ECO:0000256" key="9">
    <source>
        <dbReference type="ARBA" id="ARBA00023235"/>
    </source>
</evidence>
<dbReference type="PANTHER" id="PTHR18929:SF132">
    <property type="entry name" value="PROTEIN DISULFIDE-ISOMERASE A3"/>
    <property type="match status" value="1"/>
</dbReference>
<keyword evidence="15" id="KW-1185">Reference proteome</keyword>